<keyword evidence="2" id="KW-0808">Transferase</keyword>
<dbReference type="EMBL" id="CP114767">
    <property type="protein sequence ID" value="WBA41047.1"/>
    <property type="molecule type" value="Genomic_DNA"/>
</dbReference>
<dbReference type="RefSeq" id="WP_269559131.1">
    <property type="nucleotide sequence ID" value="NZ_CP114767.1"/>
</dbReference>
<dbReference type="InterPro" id="IPR041698">
    <property type="entry name" value="Methyltransf_25"/>
</dbReference>
<evidence type="ECO:0000313" key="5">
    <source>
        <dbReference type="EMBL" id="WBA41047.1"/>
    </source>
</evidence>
<keyword evidence="3" id="KW-0949">S-adenosyl-L-methionine</keyword>
<evidence type="ECO:0000256" key="3">
    <source>
        <dbReference type="ARBA" id="ARBA00022691"/>
    </source>
</evidence>
<dbReference type="SUPFAM" id="SSF53335">
    <property type="entry name" value="S-adenosyl-L-methionine-dependent methyltransferases"/>
    <property type="match status" value="1"/>
</dbReference>
<dbReference type="PANTHER" id="PTHR43464:SF19">
    <property type="entry name" value="UBIQUINONE BIOSYNTHESIS O-METHYLTRANSFERASE, MITOCHONDRIAL"/>
    <property type="match status" value="1"/>
</dbReference>
<dbReference type="CDD" id="cd02440">
    <property type="entry name" value="AdoMet_MTases"/>
    <property type="match status" value="1"/>
</dbReference>
<protein>
    <submittedName>
        <fullName evidence="5">Class I SAM-dependent methyltransferase</fullName>
    </submittedName>
</protein>
<keyword evidence="1 5" id="KW-0489">Methyltransferase</keyword>
<sequence length="250" mass="29018">MTLLPAAVEPEWFSTWFDSPYYHLLYHDRNQAEAQAFLDALLRHLHPRPQARLLDFACGKGRHSIFLSAQGYDVTGIDLSAKSIAAARQHAHEHLHFAVHDMREPLPFGPFDFIVNLFTSFGYFEHESENVLALRNATAALQPGGKLVIDFLNTERTVRELVTHEQKMVDGITFHLHRHLDRGFIVKEIDFRTPDGQQLHFEERVRALSRERFEEYFLLAGLRLVEVLGDYHLRPYDEATSPRMIFILKK</sequence>
<dbReference type="Gene3D" id="2.20.25.110">
    <property type="entry name" value="S-adenosyl-L-methionine-dependent methyltransferases"/>
    <property type="match status" value="1"/>
</dbReference>
<name>A0ABY7LNM9_9BACT</name>
<dbReference type="Gene3D" id="3.40.50.150">
    <property type="entry name" value="Vaccinia Virus protein VP39"/>
    <property type="match status" value="1"/>
</dbReference>
<feature type="domain" description="Methyltransferase" evidence="4">
    <location>
        <begin position="54"/>
        <end position="145"/>
    </location>
</feature>
<organism evidence="5 6">
    <name type="scientific">Hymenobacter canadensis</name>
    <dbReference type="NCBI Taxonomy" id="2999067"/>
    <lineage>
        <taxon>Bacteria</taxon>
        <taxon>Pseudomonadati</taxon>
        <taxon>Bacteroidota</taxon>
        <taxon>Cytophagia</taxon>
        <taxon>Cytophagales</taxon>
        <taxon>Hymenobacteraceae</taxon>
        <taxon>Hymenobacter</taxon>
    </lineage>
</organism>
<dbReference type="Proteomes" id="UP001211005">
    <property type="component" value="Chromosome"/>
</dbReference>
<proteinExistence type="predicted"/>
<evidence type="ECO:0000256" key="1">
    <source>
        <dbReference type="ARBA" id="ARBA00022603"/>
    </source>
</evidence>
<reference evidence="5 6" key="1">
    <citation type="submission" date="2022-12" db="EMBL/GenBank/DDBJ databases">
        <title>Hymenobacter canadensis sp. nov. isolated from lake water of the Cambridge Bay, Canada.</title>
        <authorList>
            <person name="Kim W.H."/>
            <person name="Lee Y.M."/>
        </authorList>
    </citation>
    <scope>NUCLEOTIDE SEQUENCE [LARGE SCALE GENOMIC DNA]</scope>
    <source>
        <strain evidence="5 6">PAMC 29467</strain>
    </source>
</reference>
<dbReference type="GO" id="GO:0008168">
    <property type="term" value="F:methyltransferase activity"/>
    <property type="evidence" value="ECO:0007669"/>
    <property type="project" value="UniProtKB-KW"/>
</dbReference>
<evidence type="ECO:0000259" key="4">
    <source>
        <dbReference type="Pfam" id="PF13649"/>
    </source>
</evidence>
<evidence type="ECO:0000256" key="2">
    <source>
        <dbReference type="ARBA" id="ARBA00022679"/>
    </source>
</evidence>
<gene>
    <name evidence="5" type="ORF">O3303_14615</name>
</gene>
<dbReference type="InterPro" id="IPR029063">
    <property type="entry name" value="SAM-dependent_MTases_sf"/>
</dbReference>
<dbReference type="GO" id="GO:0032259">
    <property type="term" value="P:methylation"/>
    <property type="evidence" value="ECO:0007669"/>
    <property type="project" value="UniProtKB-KW"/>
</dbReference>
<accession>A0ABY7LNM9</accession>
<dbReference type="Pfam" id="PF13649">
    <property type="entry name" value="Methyltransf_25"/>
    <property type="match status" value="1"/>
</dbReference>
<dbReference type="PANTHER" id="PTHR43464">
    <property type="entry name" value="METHYLTRANSFERASE"/>
    <property type="match status" value="1"/>
</dbReference>
<evidence type="ECO:0000313" key="6">
    <source>
        <dbReference type="Proteomes" id="UP001211005"/>
    </source>
</evidence>
<keyword evidence="6" id="KW-1185">Reference proteome</keyword>